<name>A0A3M6UBA1_POCDA</name>
<feature type="domain" description="BAAT/Acyl-CoA thioester hydrolase C-terminal" evidence="4">
    <location>
        <begin position="207"/>
        <end position="418"/>
    </location>
</feature>
<feature type="active site" description="Charge relay system" evidence="2">
    <location>
        <position position="333"/>
    </location>
</feature>
<proteinExistence type="inferred from homology"/>
<feature type="active site" description="Charge relay system" evidence="2">
    <location>
        <position position="235"/>
    </location>
</feature>
<dbReference type="Proteomes" id="UP000275408">
    <property type="component" value="Unassembled WGS sequence"/>
</dbReference>
<dbReference type="AlphaFoldDB" id="A0A3M6UBA1"/>
<dbReference type="OMA" id="WKSETHI"/>
<dbReference type="PANTHER" id="PTHR10824:SF4">
    <property type="entry name" value="ACYL-COENZYME A THIOESTERASE 1-LIKE"/>
    <property type="match status" value="1"/>
</dbReference>
<keyword evidence="6" id="KW-1185">Reference proteome</keyword>
<evidence type="ECO:0000256" key="2">
    <source>
        <dbReference type="PIRSR" id="PIRSR016521-1"/>
    </source>
</evidence>
<dbReference type="InterPro" id="IPR029058">
    <property type="entry name" value="AB_hydrolase_fold"/>
</dbReference>
<dbReference type="GO" id="GO:0006631">
    <property type="term" value="P:fatty acid metabolic process"/>
    <property type="evidence" value="ECO:0007669"/>
    <property type="project" value="TreeGrafter"/>
</dbReference>
<dbReference type="STRING" id="46731.A0A3M6UBA1"/>
<comment type="similarity">
    <text evidence="1">Belongs to the C/M/P thioester hydrolase family.</text>
</comment>
<evidence type="ECO:0000259" key="3">
    <source>
        <dbReference type="Pfam" id="PF04775"/>
    </source>
</evidence>
<comment type="caution">
    <text evidence="5">The sequence shown here is derived from an EMBL/GenBank/DDBJ whole genome shotgun (WGS) entry which is preliminary data.</text>
</comment>
<dbReference type="SUPFAM" id="SSF53474">
    <property type="entry name" value="alpha/beta-Hydrolases"/>
    <property type="match status" value="1"/>
</dbReference>
<gene>
    <name evidence="5" type="ORF">pdam_00003141</name>
</gene>
<evidence type="ECO:0000256" key="1">
    <source>
        <dbReference type="ARBA" id="ARBA00006538"/>
    </source>
</evidence>
<feature type="active site" description="Charge relay system" evidence="2">
    <location>
        <position position="368"/>
    </location>
</feature>
<evidence type="ECO:0000313" key="6">
    <source>
        <dbReference type="Proteomes" id="UP000275408"/>
    </source>
</evidence>
<evidence type="ECO:0000259" key="4">
    <source>
        <dbReference type="Pfam" id="PF08840"/>
    </source>
</evidence>
<dbReference type="InterPro" id="IPR014940">
    <property type="entry name" value="BAAT_C"/>
</dbReference>
<accession>A0A3M6UBA1</accession>
<dbReference type="InterPro" id="IPR016662">
    <property type="entry name" value="Acyl-CoA_thioEstase_long-chain"/>
</dbReference>
<dbReference type="Gene3D" id="3.40.50.1820">
    <property type="entry name" value="alpha/beta hydrolase"/>
    <property type="match status" value="1"/>
</dbReference>
<dbReference type="Gene3D" id="2.60.40.2240">
    <property type="entry name" value="Acyl-CoA thioester hydrolase/BAAT N-terminal domain"/>
    <property type="match status" value="1"/>
</dbReference>
<feature type="domain" description="Acyl-CoA thioester hydrolase/bile acid-CoA amino acid N-acetyltransferase" evidence="3">
    <location>
        <begin position="16"/>
        <end position="144"/>
    </location>
</feature>
<dbReference type="PANTHER" id="PTHR10824">
    <property type="entry name" value="ACYL-COENZYME A THIOESTERASE-RELATED"/>
    <property type="match status" value="1"/>
</dbReference>
<organism evidence="5 6">
    <name type="scientific">Pocillopora damicornis</name>
    <name type="common">Cauliflower coral</name>
    <name type="synonym">Millepora damicornis</name>
    <dbReference type="NCBI Taxonomy" id="46731"/>
    <lineage>
        <taxon>Eukaryota</taxon>
        <taxon>Metazoa</taxon>
        <taxon>Cnidaria</taxon>
        <taxon>Anthozoa</taxon>
        <taxon>Hexacorallia</taxon>
        <taxon>Scleractinia</taxon>
        <taxon>Astrocoeniina</taxon>
        <taxon>Pocilloporidae</taxon>
        <taxon>Pocillopora</taxon>
    </lineage>
</organism>
<dbReference type="EMBL" id="RCHS01001895">
    <property type="protein sequence ID" value="RMX50794.1"/>
    <property type="molecule type" value="Genomic_DNA"/>
</dbReference>
<dbReference type="GO" id="GO:0006637">
    <property type="term" value="P:acyl-CoA metabolic process"/>
    <property type="evidence" value="ECO:0007669"/>
    <property type="project" value="InterPro"/>
</dbReference>
<reference evidence="5 6" key="1">
    <citation type="journal article" date="2018" name="Sci. Rep.">
        <title>Comparative analysis of the Pocillopora damicornis genome highlights role of immune system in coral evolution.</title>
        <authorList>
            <person name="Cunning R."/>
            <person name="Bay R.A."/>
            <person name="Gillette P."/>
            <person name="Baker A.C."/>
            <person name="Traylor-Knowles N."/>
        </authorList>
    </citation>
    <scope>NUCLEOTIDE SEQUENCE [LARGE SCALE GENOMIC DNA]</scope>
    <source>
        <strain evidence="5">RSMAS</strain>
        <tissue evidence="5">Whole animal</tissue>
    </source>
</reference>
<dbReference type="InterPro" id="IPR042490">
    <property type="entry name" value="Thio_Ohase/BAAT_N"/>
</dbReference>
<evidence type="ECO:0000313" key="5">
    <source>
        <dbReference type="EMBL" id="RMX50794.1"/>
    </source>
</evidence>
<protein>
    <submittedName>
        <fullName evidence="5">Uncharacterized protein</fullName>
    </submittedName>
</protein>
<dbReference type="PIRSF" id="PIRSF016521">
    <property type="entry name" value="Acyl-CoA_hydro"/>
    <property type="match status" value="1"/>
</dbReference>
<dbReference type="FunFam" id="3.40.50.1820:FF:000024">
    <property type="entry name" value="acyl-coenzyme A thioesterase 4"/>
    <property type="match status" value="1"/>
</dbReference>
<dbReference type="OrthoDB" id="6347013at2759"/>
<dbReference type="Pfam" id="PF04775">
    <property type="entry name" value="Bile_Hydr_Trans"/>
    <property type="match status" value="1"/>
</dbReference>
<dbReference type="Pfam" id="PF08840">
    <property type="entry name" value="BAAT_C"/>
    <property type="match status" value="1"/>
</dbReference>
<dbReference type="InterPro" id="IPR006862">
    <property type="entry name" value="Thio_Ohase/aa_AcTrfase"/>
</dbReference>
<sequence length="425" mass="46932">MMFSVWPKSSLIDDITTICVSKLDPLQKVTLAAKVVGDNGGVFESHAHFIADEHGQVDVGRDPSVGGSYSGVSAMGLLWSMKPAPGQIKGLRLIKHDVTKPYVIELKCFNDHIASRETSKQPMALTTFLKGYMADGVRRIPVKEGRIRGTLFLPPGNGPFPGVIDLLGGAGGLVEFKACLLASHGFAALALAYFAYDDLPVEPEYLDLEYFEEAAEWFRNHPSVVSNGVSLHSICLGSWLGLLLASYRNDLVKAVVAISPWNAPFWIPYVYKGKLSNVFRYEIENVQETDEGIIYSDCVARAKEFAPPSAELAALTPIERITCPVLLVYGTDDKIIDSEFTTNCISERLKAEGKESLCTILRHPNAGHLIEPPYTPLTHLAYMKIFKQYWVSGGKPNEHALAQEITWRKILDFLGQNLRTCKSNL</sequence>
<dbReference type="GO" id="GO:0047617">
    <property type="term" value="F:fatty acyl-CoA hydrolase activity"/>
    <property type="evidence" value="ECO:0007669"/>
    <property type="project" value="TreeGrafter"/>
</dbReference>